<sequence>GLCGFFIFRIMSNWLGFKKEEYPNEAVLVI</sequence>
<accession>A0A383AWB4</accession>
<proteinExistence type="predicted"/>
<evidence type="ECO:0000313" key="1">
    <source>
        <dbReference type="EMBL" id="SVE11829.1"/>
    </source>
</evidence>
<gene>
    <name evidence="1" type="ORF">METZ01_LOCUS464683</name>
</gene>
<organism evidence="1">
    <name type="scientific">marine metagenome</name>
    <dbReference type="NCBI Taxonomy" id="408172"/>
    <lineage>
        <taxon>unclassified sequences</taxon>
        <taxon>metagenomes</taxon>
        <taxon>ecological metagenomes</taxon>
    </lineage>
</organism>
<dbReference type="EMBL" id="UINC01195325">
    <property type="protein sequence ID" value="SVE11829.1"/>
    <property type="molecule type" value="Genomic_DNA"/>
</dbReference>
<name>A0A383AWB4_9ZZZZ</name>
<protein>
    <submittedName>
        <fullName evidence="1">Uncharacterized protein</fullName>
    </submittedName>
</protein>
<dbReference type="AlphaFoldDB" id="A0A383AWB4"/>
<reference evidence="1" key="1">
    <citation type="submission" date="2018-05" db="EMBL/GenBank/DDBJ databases">
        <authorList>
            <person name="Lanie J.A."/>
            <person name="Ng W.-L."/>
            <person name="Kazmierczak K.M."/>
            <person name="Andrzejewski T.M."/>
            <person name="Davidsen T.M."/>
            <person name="Wayne K.J."/>
            <person name="Tettelin H."/>
            <person name="Glass J.I."/>
            <person name="Rusch D."/>
            <person name="Podicherti R."/>
            <person name="Tsui H.-C.T."/>
            <person name="Winkler M.E."/>
        </authorList>
    </citation>
    <scope>NUCLEOTIDE SEQUENCE</scope>
</reference>
<feature type="non-terminal residue" evidence="1">
    <location>
        <position position="1"/>
    </location>
</feature>